<feature type="region of interest" description="Disordered" evidence="1">
    <location>
        <begin position="130"/>
        <end position="272"/>
    </location>
</feature>
<dbReference type="EMBL" id="JARBHB010000009">
    <property type="protein sequence ID" value="KAJ8875248.1"/>
    <property type="molecule type" value="Genomic_DNA"/>
</dbReference>
<sequence>MEQRRNEGAGKREILEKTRRPTASSGTIPNYENLGVTRRGIETDMVQQTAMLSISPLLIIFTPPLYLDSTCDHVRYLAPVDQFHPTLRGRCRNSALEETSRFNWNEPTPLTSFVRDGRHCATPDDQVCGSPGTHGLRVPSLQPQAYEGPNCQRRGEALKGTPSPNLKEIGTLGNCAAGTLDPDKSKQSVTHKSTDKPPPPQPSNLFPIPDDPRLQRRRPKQYGDTPNNAPIWASATFVAGPHASEAPPAGRSEIFERRQPERPTTTTTHREAEELRPGLVKNQWHGDNWFWVQDRSGNEPTHIERYTCSQIEAGIWRQTRRKKKSEHSTPVGRRCDLARMEGERERESGLVLQATTLLLASDESDPGSIPGRATPDFHMWESYRTMSLVDGFSRGSPASPALSFRCCSIATSIILIGFQDLDVKSRPNLFTLKAWER</sequence>
<evidence type="ECO:0000313" key="3">
    <source>
        <dbReference type="Proteomes" id="UP001159363"/>
    </source>
</evidence>
<evidence type="ECO:0000256" key="1">
    <source>
        <dbReference type="SAM" id="MobiDB-lite"/>
    </source>
</evidence>
<comment type="caution">
    <text evidence="2">The sequence shown here is derived from an EMBL/GenBank/DDBJ whole genome shotgun (WGS) entry which is preliminary data.</text>
</comment>
<evidence type="ECO:0000313" key="2">
    <source>
        <dbReference type="EMBL" id="KAJ8875248.1"/>
    </source>
</evidence>
<gene>
    <name evidence="2" type="ORF">PR048_023143</name>
</gene>
<feature type="region of interest" description="Disordered" evidence="1">
    <location>
        <begin position="1"/>
        <end position="31"/>
    </location>
</feature>
<name>A0ABQ9GT95_9NEOP</name>
<reference evidence="2 3" key="1">
    <citation type="submission" date="2023-02" db="EMBL/GenBank/DDBJ databases">
        <title>LHISI_Scaffold_Assembly.</title>
        <authorList>
            <person name="Stuart O.P."/>
            <person name="Cleave R."/>
            <person name="Magrath M.J.L."/>
            <person name="Mikheyev A.S."/>
        </authorList>
    </citation>
    <scope>NUCLEOTIDE SEQUENCE [LARGE SCALE GENOMIC DNA]</scope>
    <source>
        <strain evidence="2">Daus_M_001</strain>
        <tissue evidence="2">Leg muscle</tissue>
    </source>
</reference>
<feature type="compositionally biased region" description="Polar residues" evidence="1">
    <location>
        <begin position="21"/>
        <end position="30"/>
    </location>
</feature>
<feature type="compositionally biased region" description="Basic and acidic residues" evidence="1">
    <location>
        <begin position="1"/>
        <end position="19"/>
    </location>
</feature>
<organism evidence="2 3">
    <name type="scientific">Dryococelus australis</name>
    <dbReference type="NCBI Taxonomy" id="614101"/>
    <lineage>
        <taxon>Eukaryota</taxon>
        <taxon>Metazoa</taxon>
        <taxon>Ecdysozoa</taxon>
        <taxon>Arthropoda</taxon>
        <taxon>Hexapoda</taxon>
        <taxon>Insecta</taxon>
        <taxon>Pterygota</taxon>
        <taxon>Neoptera</taxon>
        <taxon>Polyneoptera</taxon>
        <taxon>Phasmatodea</taxon>
        <taxon>Verophasmatodea</taxon>
        <taxon>Anareolatae</taxon>
        <taxon>Phasmatidae</taxon>
        <taxon>Eurycanthinae</taxon>
        <taxon>Dryococelus</taxon>
    </lineage>
</organism>
<protein>
    <submittedName>
        <fullName evidence="2">Uncharacterized protein</fullName>
    </submittedName>
</protein>
<proteinExistence type="predicted"/>
<accession>A0ABQ9GT95</accession>
<dbReference type="Proteomes" id="UP001159363">
    <property type="component" value="Chromosome 8"/>
</dbReference>
<keyword evidence="3" id="KW-1185">Reference proteome</keyword>